<feature type="signal peptide" evidence="1">
    <location>
        <begin position="1"/>
        <end position="19"/>
    </location>
</feature>
<organism evidence="2 3">
    <name type="scientific">Effusibacillus lacus</name>
    <dbReference type="NCBI Taxonomy" id="1348429"/>
    <lineage>
        <taxon>Bacteria</taxon>
        <taxon>Bacillati</taxon>
        <taxon>Bacillota</taxon>
        <taxon>Bacilli</taxon>
        <taxon>Bacillales</taxon>
        <taxon>Alicyclobacillaceae</taxon>
        <taxon>Effusibacillus</taxon>
    </lineage>
</organism>
<name>A0A292YGA5_9BACL</name>
<keyword evidence="1" id="KW-0732">Signal</keyword>
<reference evidence="3" key="1">
    <citation type="submission" date="2017-07" db="EMBL/GenBank/DDBJ databases">
        <title>Draft genome sequence of Effusibacillus lacus strain skLN1.</title>
        <authorList>
            <person name="Watanabe M."/>
            <person name="Kojima H."/>
            <person name="Fukui M."/>
        </authorList>
    </citation>
    <scope>NUCLEOTIDE SEQUENCE [LARGE SCALE GENOMIC DNA]</scope>
    <source>
        <strain evidence="3">skLN1</strain>
    </source>
</reference>
<accession>A0A292YGA5</accession>
<protein>
    <recommendedName>
        <fullName evidence="4">Lipoprotein</fullName>
    </recommendedName>
</protein>
<evidence type="ECO:0000256" key="1">
    <source>
        <dbReference type="SAM" id="SignalP"/>
    </source>
</evidence>
<comment type="caution">
    <text evidence="2">The sequence shown here is derived from an EMBL/GenBank/DDBJ whole genome shotgun (WGS) entry which is preliminary data.</text>
</comment>
<dbReference type="AlphaFoldDB" id="A0A292YGA5"/>
<proteinExistence type="predicted"/>
<feature type="chain" id="PRO_5039123730" description="Lipoprotein" evidence="1">
    <location>
        <begin position="20"/>
        <end position="192"/>
    </location>
</feature>
<evidence type="ECO:0000313" key="2">
    <source>
        <dbReference type="EMBL" id="GAX89487.1"/>
    </source>
</evidence>
<sequence>MKKMSTLLLAATLVVTAAAGVGCSSGKQAASTEAKKDDSQAQRTAYAAVLLAEDRFQGMFEAKQGLEGGKEVAFYVPNKSQEAAIEFLSTSWDKEVAKKEFEAVLGDKALLDKANKAFEEKAKADKKEFKPVAAVAVKEKIGANAINGAKFEDVKISEKDGKFVIEYKGLKYTLTKNGESYKIVGKEGQLQK</sequence>
<dbReference type="PROSITE" id="PS51257">
    <property type="entry name" value="PROKAR_LIPOPROTEIN"/>
    <property type="match status" value="1"/>
</dbReference>
<evidence type="ECO:0008006" key="4">
    <source>
        <dbReference type="Google" id="ProtNLM"/>
    </source>
</evidence>
<dbReference type="EMBL" id="BDUF01000022">
    <property type="protein sequence ID" value="GAX89487.1"/>
    <property type="molecule type" value="Genomic_DNA"/>
</dbReference>
<dbReference type="Proteomes" id="UP000217785">
    <property type="component" value="Unassembled WGS sequence"/>
</dbReference>
<keyword evidence="3" id="KW-1185">Reference proteome</keyword>
<dbReference type="OrthoDB" id="2381996at2"/>
<dbReference type="RefSeq" id="WP_096181176.1">
    <property type="nucleotide sequence ID" value="NZ_BDUF01000022.1"/>
</dbReference>
<evidence type="ECO:0000313" key="3">
    <source>
        <dbReference type="Proteomes" id="UP000217785"/>
    </source>
</evidence>